<protein>
    <submittedName>
        <fullName evidence="2">Uncharacterized protein</fullName>
    </submittedName>
</protein>
<evidence type="ECO:0000313" key="3">
    <source>
        <dbReference type="Proteomes" id="UP000220639"/>
    </source>
</evidence>
<organism evidence="2 3">
    <name type="scientific">Klebsiella grimontii</name>
    <dbReference type="NCBI Taxonomy" id="2058152"/>
    <lineage>
        <taxon>Bacteria</taxon>
        <taxon>Pseudomonadati</taxon>
        <taxon>Pseudomonadota</taxon>
        <taxon>Gammaproteobacteria</taxon>
        <taxon>Enterobacterales</taxon>
        <taxon>Enterobacteriaceae</taxon>
        <taxon>Klebsiella/Raoultella group</taxon>
        <taxon>Klebsiella</taxon>
    </lineage>
</organism>
<keyword evidence="1" id="KW-0812">Transmembrane</keyword>
<evidence type="ECO:0000256" key="1">
    <source>
        <dbReference type="SAM" id="Phobius"/>
    </source>
</evidence>
<dbReference type="AlphaFoldDB" id="A0A285BCC3"/>
<accession>A0A285BCC3</accession>
<proteinExistence type="predicted"/>
<gene>
    <name evidence="2" type="ORF">KOSB73_80150</name>
</gene>
<feature type="transmembrane region" description="Helical" evidence="1">
    <location>
        <begin position="55"/>
        <end position="72"/>
    </location>
</feature>
<evidence type="ECO:0000313" key="2">
    <source>
        <dbReference type="EMBL" id="SNU38383.1"/>
    </source>
</evidence>
<sequence length="92" mass="10561">MDIPAEQHSIILYIDVRPQNVKSYCVDDLISDGNRFPFIKNRTVITIKICQSKGLLIRFGSQIFLVFAAIFHEMENRFPNKKGNGYTAAGYY</sequence>
<keyword evidence="1" id="KW-1133">Transmembrane helix</keyword>
<reference evidence="3" key="1">
    <citation type="submission" date="2017-08" db="EMBL/GenBank/DDBJ databases">
        <authorList>
            <person name="Brisse S."/>
        </authorList>
    </citation>
    <scope>NUCLEOTIDE SEQUENCE [LARGE SCALE GENOMIC DNA]</scope>
    <source>
        <strain evidence="3">06D021</strain>
    </source>
</reference>
<keyword evidence="1" id="KW-0472">Membrane</keyword>
<dbReference type="Proteomes" id="UP000220639">
    <property type="component" value="Unassembled WGS sequence"/>
</dbReference>
<dbReference type="EMBL" id="FZTC01000053">
    <property type="protein sequence ID" value="SNU38383.1"/>
    <property type="molecule type" value="Genomic_DNA"/>
</dbReference>
<name>A0A285BCC3_9ENTR</name>